<dbReference type="Proteomes" id="UP000610746">
    <property type="component" value="Unassembled WGS sequence"/>
</dbReference>
<dbReference type="AlphaFoldDB" id="A0A8J8K8V0"/>
<dbReference type="RefSeq" id="WP_173779830.1">
    <property type="nucleotide sequence ID" value="NZ_JABSNO010000018.1"/>
</dbReference>
<accession>A0A8J8K8V0</accession>
<keyword evidence="1" id="KW-0175">Coiled coil</keyword>
<organism evidence="2 3">
    <name type="scientific">Frigoriflavimonas asaccharolytica</name>
    <dbReference type="NCBI Taxonomy" id="2735899"/>
    <lineage>
        <taxon>Bacteria</taxon>
        <taxon>Pseudomonadati</taxon>
        <taxon>Bacteroidota</taxon>
        <taxon>Flavobacteriia</taxon>
        <taxon>Flavobacteriales</taxon>
        <taxon>Weeksellaceae</taxon>
        <taxon>Frigoriflavimonas</taxon>
    </lineage>
</organism>
<evidence type="ECO:0000256" key="1">
    <source>
        <dbReference type="SAM" id="Coils"/>
    </source>
</evidence>
<evidence type="ECO:0000313" key="3">
    <source>
        <dbReference type="Proteomes" id="UP000610746"/>
    </source>
</evidence>
<comment type="caution">
    <text evidence="2">The sequence shown here is derived from an EMBL/GenBank/DDBJ whole genome shotgun (WGS) entry which is preliminary data.</text>
</comment>
<evidence type="ECO:0000313" key="2">
    <source>
        <dbReference type="EMBL" id="NRS93258.1"/>
    </source>
</evidence>
<name>A0A8J8K8V0_9FLAO</name>
<feature type="coiled-coil region" evidence="1">
    <location>
        <begin position="254"/>
        <end position="303"/>
    </location>
</feature>
<protein>
    <submittedName>
        <fullName evidence="2">Uncharacterized protein</fullName>
    </submittedName>
</protein>
<proteinExistence type="predicted"/>
<reference evidence="2" key="1">
    <citation type="submission" date="2020-05" db="EMBL/GenBank/DDBJ databases">
        <title>Genomic Encyclopedia of Type Strains, Phase IV (KMG-V): Genome sequencing to study the core and pangenomes of soil and plant-associated prokaryotes.</title>
        <authorList>
            <person name="Whitman W."/>
        </authorList>
    </citation>
    <scope>NUCLEOTIDE SEQUENCE</scope>
    <source>
        <strain evidence="2">16F</strain>
    </source>
</reference>
<sequence>MDQEQDILKKSKKRIQKLKLLSKFFDQPNLINIIIKTEIIQSYFTDKSINGLDINKLELFHLQYTDSLIVLLDKIKKQKEANILTVYKEIDANEEYIEKFLRQENNGRNFNTDRKYQNALVSEFLSNIYSNLIGTRVALDFAKIRNLANNYAIDYYRKTSKIENLLSQPNTKYYEFENIDVEKKLLGKLNTNQFKIRFVCGYNSSNQIFELFRIIKTDEEFIWNLQINEFYLVDEAKISELNRSENTSSNNTLVQDLSSRNTALNLKAEQLKNELPEEVISLLEKYKENLDNQEVLNQILSIDEEMNILNSMLNLNLNNKIQ</sequence>
<dbReference type="EMBL" id="JABSNO010000018">
    <property type="protein sequence ID" value="NRS93258.1"/>
    <property type="molecule type" value="Genomic_DNA"/>
</dbReference>
<gene>
    <name evidence="2" type="ORF">HNQ03_002345</name>
</gene>
<keyword evidence="3" id="KW-1185">Reference proteome</keyword>